<dbReference type="AlphaFoldDB" id="A0A1Z5JRB6"/>
<accession>A0A1Z5JRB6</accession>
<name>A0A1Z5JRB6_FISSO</name>
<dbReference type="Proteomes" id="UP000198406">
    <property type="component" value="Unassembled WGS sequence"/>
</dbReference>
<dbReference type="EMBL" id="BDSP01000105">
    <property type="protein sequence ID" value="GAX16392.1"/>
    <property type="molecule type" value="Genomic_DNA"/>
</dbReference>
<gene>
    <name evidence="1" type="ORF">FisN_10Hu377</name>
</gene>
<protein>
    <submittedName>
        <fullName evidence="1">Uncharacterized protein</fullName>
    </submittedName>
</protein>
<proteinExistence type="predicted"/>
<dbReference type="InParanoid" id="A0A1Z5JRB6"/>
<evidence type="ECO:0000313" key="2">
    <source>
        <dbReference type="Proteomes" id="UP000198406"/>
    </source>
</evidence>
<sequence>MGPFFVYPKMPIASFKSDTFVFGVLKPKVSCTEKADEAIAETLTTFLGSVKSKQIVIEMDSRRNEFCFDCAVIRPEQLASILDAHRQLSLRCGTWTAEQSVVLATRP</sequence>
<comment type="caution">
    <text evidence="1">The sequence shown here is derived from an EMBL/GenBank/DDBJ whole genome shotgun (WGS) entry which is preliminary data.</text>
</comment>
<evidence type="ECO:0000313" key="1">
    <source>
        <dbReference type="EMBL" id="GAX16392.1"/>
    </source>
</evidence>
<reference evidence="1 2" key="1">
    <citation type="journal article" date="2015" name="Plant Cell">
        <title>Oil accumulation by the oleaginous diatom Fistulifera solaris as revealed by the genome and transcriptome.</title>
        <authorList>
            <person name="Tanaka T."/>
            <person name="Maeda Y."/>
            <person name="Veluchamy A."/>
            <person name="Tanaka M."/>
            <person name="Abida H."/>
            <person name="Marechal E."/>
            <person name="Bowler C."/>
            <person name="Muto M."/>
            <person name="Sunaga Y."/>
            <person name="Tanaka M."/>
            <person name="Yoshino T."/>
            <person name="Taniguchi T."/>
            <person name="Fukuda Y."/>
            <person name="Nemoto M."/>
            <person name="Matsumoto M."/>
            <person name="Wong P.S."/>
            <person name="Aburatani S."/>
            <person name="Fujibuchi W."/>
        </authorList>
    </citation>
    <scope>NUCLEOTIDE SEQUENCE [LARGE SCALE GENOMIC DNA]</scope>
    <source>
        <strain evidence="1 2">JPCC DA0580</strain>
    </source>
</reference>
<keyword evidence="2" id="KW-1185">Reference proteome</keyword>
<organism evidence="1 2">
    <name type="scientific">Fistulifera solaris</name>
    <name type="common">Oleaginous diatom</name>
    <dbReference type="NCBI Taxonomy" id="1519565"/>
    <lineage>
        <taxon>Eukaryota</taxon>
        <taxon>Sar</taxon>
        <taxon>Stramenopiles</taxon>
        <taxon>Ochrophyta</taxon>
        <taxon>Bacillariophyta</taxon>
        <taxon>Bacillariophyceae</taxon>
        <taxon>Bacillariophycidae</taxon>
        <taxon>Naviculales</taxon>
        <taxon>Naviculaceae</taxon>
        <taxon>Fistulifera</taxon>
    </lineage>
</organism>